<dbReference type="Proteomes" id="UP001241472">
    <property type="component" value="Unassembled WGS sequence"/>
</dbReference>
<dbReference type="PANTHER" id="PTHR37946:SF1">
    <property type="entry name" value="SLL1969 PROTEIN"/>
    <property type="match status" value="1"/>
</dbReference>
<feature type="domain" description="AB hydrolase-1" evidence="1">
    <location>
        <begin position="13"/>
        <end position="112"/>
    </location>
</feature>
<dbReference type="EMBL" id="JAUSRF010000009">
    <property type="protein sequence ID" value="MDP9838274.1"/>
    <property type="molecule type" value="Genomic_DNA"/>
</dbReference>
<dbReference type="Gene3D" id="3.40.50.1820">
    <property type="entry name" value="alpha/beta hydrolase"/>
    <property type="match status" value="1"/>
</dbReference>
<comment type="caution">
    <text evidence="2">The sequence shown here is derived from an EMBL/GenBank/DDBJ whole genome shotgun (WGS) entry which is preliminary data.</text>
</comment>
<sequence length="234" mass="25472">MDEQVSTPSPQRVILLHGIARSGRHMRSLERTLVSEGYEVLNITYPSTRAPISALADFVAQASAEFTATEWPLHIVAHSMGGLVTRSFLHRHRPKTLGRVVMLGTPNHGSEVADLLAGNGAYRWFYGPAGQELITAQTLKPVLDDVIDFELGIIAGTRSIDPVSSLIIPRPNDGKVSVESTKVAGMKQHLVLPVTHTFMPQNPKVKAAVSRFLQTGSFEENDAPCVAEKSTSLR</sequence>
<protein>
    <submittedName>
        <fullName evidence="2">Pimeloyl-ACP methyl ester carboxylesterase</fullName>
    </submittedName>
</protein>
<dbReference type="InterPro" id="IPR000073">
    <property type="entry name" value="AB_hydrolase_1"/>
</dbReference>
<evidence type="ECO:0000313" key="2">
    <source>
        <dbReference type="EMBL" id="MDP9838274.1"/>
    </source>
</evidence>
<organism evidence="2 3">
    <name type="scientific">Neorhizobium huautlense</name>
    <dbReference type="NCBI Taxonomy" id="67774"/>
    <lineage>
        <taxon>Bacteria</taxon>
        <taxon>Pseudomonadati</taxon>
        <taxon>Pseudomonadota</taxon>
        <taxon>Alphaproteobacteria</taxon>
        <taxon>Hyphomicrobiales</taxon>
        <taxon>Rhizobiaceae</taxon>
        <taxon>Rhizobium/Agrobacterium group</taxon>
        <taxon>Neorhizobium</taxon>
    </lineage>
</organism>
<reference evidence="2 3" key="1">
    <citation type="submission" date="2023-07" db="EMBL/GenBank/DDBJ databases">
        <title>Sorghum-associated microbial communities from plants grown in Nebraska, USA.</title>
        <authorList>
            <person name="Schachtman D."/>
        </authorList>
    </citation>
    <scope>NUCLEOTIDE SEQUENCE [LARGE SCALE GENOMIC DNA]</scope>
    <source>
        <strain evidence="2 3">DS1307</strain>
    </source>
</reference>
<evidence type="ECO:0000259" key="1">
    <source>
        <dbReference type="Pfam" id="PF12697"/>
    </source>
</evidence>
<gene>
    <name evidence="2" type="ORF">J2T09_003041</name>
</gene>
<accession>A0ABT9PUX9</accession>
<dbReference type="SUPFAM" id="SSF53474">
    <property type="entry name" value="alpha/beta-Hydrolases"/>
    <property type="match status" value="1"/>
</dbReference>
<keyword evidence="3" id="KW-1185">Reference proteome</keyword>
<dbReference type="InterPro" id="IPR029058">
    <property type="entry name" value="AB_hydrolase_fold"/>
</dbReference>
<dbReference type="Pfam" id="PF12697">
    <property type="entry name" value="Abhydrolase_6"/>
    <property type="match status" value="1"/>
</dbReference>
<name>A0ABT9PUX9_9HYPH</name>
<dbReference type="PANTHER" id="PTHR37946">
    <property type="entry name" value="SLL1969 PROTEIN"/>
    <property type="match status" value="1"/>
</dbReference>
<proteinExistence type="predicted"/>
<dbReference type="RefSeq" id="WP_306835996.1">
    <property type="nucleotide sequence ID" value="NZ_JAUSRF010000009.1"/>
</dbReference>
<evidence type="ECO:0000313" key="3">
    <source>
        <dbReference type="Proteomes" id="UP001241472"/>
    </source>
</evidence>